<comment type="caution">
    <text evidence="3">The sequence shown here is derived from an EMBL/GenBank/DDBJ whole genome shotgun (WGS) entry which is preliminary data.</text>
</comment>
<dbReference type="PROSITE" id="PS50829">
    <property type="entry name" value="GYF"/>
    <property type="match status" value="1"/>
</dbReference>
<dbReference type="Gene3D" id="3.30.1490.40">
    <property type="match status" value="1"/>
</dbReference>
<feature type="compositionally biased region" description="Acidic residues" evidence="1">
    <location>
        <begin position="152"/>
        <end position="168"/>
    </location>
</feature>
<dbReference type="AlphaFoldDB" id="A0A433QYB8"/>
<organism evidence="3 4">
    <name type="scientific">Jimgerdemannia flammicorona</name>
    <dbReference type="NCBI Taxonomy" id="994334"/>
    <lineage>
        <taxon>Eukaryota</taxon>
        <taxon>Fungi</taxon>
        <taxon>Fungi incertae sedis</taxon>
        <taxon>Mucoromycota</taxon>
        <taxon>Mucoromycotina</taxon>
        <taxon>Endogonomycetes</taxon>
        <taxon>Endogonales</taxon>
        <taxon>Endogonaceae</taxon>
        <taxon>Jimgerdemannia</taxon>
    </lineage>
</organism>
<evidence type="ECO:0000259" key="2">
    <source>
        <dbReference type="PROSITE" id="PS50829"/>
    </source>
</evidence>
<feature type="region of interest" description="Disordered" evidence="1">
    <location>
        <begin position="152"/>
        <end position="172"/>
    </location>
</feature>
<gene>
    <name evidence="3" type="ORF">BC938DRAFT_478434</name>
</gene>
<proteinExistence type="predicted"/>
<sequence length="499" mass="54488">MSARPKRSKPSYEDDDDSSIGPRRGPSSSLRRSPPLPGGTSGSKKRARLTKANDDNSGSDDDEFNHEGSLETARKRRGGLNLDGYGSEAASSGGESDESGRGGRRGTKAKEEEDDIDDMFADVDDTPKKGKKPAEAVGDSKKLRYLTLDEIEGQEFAEPDPSDLLDSDGEPKIEPFHMRAEMEEGTFDASGNYVRNKRDPNAFHDGWLAGVSRRDMERARMAHERQERAELLAQAEREAGGGPKTRDEVWREMVEMVKPGETVLEALQRLAAASAAAGRGKKGGGRGMPGKKTGGGWRAKQAAARAKAAEMDVDEEDGGEGGGGGREKEKGKGKEKEKDKMKKNVTEEEALRMKEIEHLTDLSDRMMGLGYFNVYDDTYELMLRHLRREGIVPADWVPQSVRRAAEEEEEEREKRGKATTGQATIDAQPGTAATGTGPQWEYRWAGTGEDAEVYGPFDGSQMKSWSEQGFFAAGIEVRKVGGGEWGGENGVEYVEGKKG</sequence>
<dbReference type="Pfam" id="PF02213">
    <property type="entry name" value="GYF"/>
    <property type="match status" value="1"/>
</dbReference>
<evidence type="ECO:0000313" key="3">
    <source>
        <dbReference type="EMBL" id="RUS34802.1"/>
    </source>
</evidence>
<feature type="region of interest" description="Disordered" evidence="1">
    <location>
        <begin position="402"/>
        <end position="442"/>
    </location>
</feature>
<protein>
    <recommendedName>
        <fullName evidence="2">GYF domain-containing protein</fullName>
    </recommendedName>
</protein>
<dbReference type="EMBL" id="RBNJ01000328">
    <property type="protein sequence ID" value="RUS34802.1"/>
    <property type="molecule type" value="Genomic_DNA"/>
</dbReference>
<dbReference type="PANTHER" id="PTHR13138:SF3">
    <property type="entry name" value="CD2 ANTIGEN CYTOPLASMIC TAIL-BINDING PROTEIN 2"/>
    <property type="match status" value="1"/>
</dbReference>
<dbReference type="GO" id="GO:0005682">
    <property type="term" value="C:U5 snRNP"/>
    <property type="evidence" value="ECO:0007669"/>
    <property type="project" value="InterPro"/>
</dbReference>
<feature type="region of interest" description="Disordered" evidence="1">
    <location>
        <begin position="1"/>
        <end position="140"/>
    </location>
</feature>
<name>A0A433QYB8_9FUNG</name>
<dbReference type="InterPro" id="IPR003169">
    <property type="entry name" value="GYF"/>
</dbReference>
<feature type="compositionally biased region" description="Basic and acidic residues" evidence="1">
    <location>
        <begin position="125"/>
        <end position="140"/>
    </location>
</feature>
<keyword evidence="4" id="KW-1185">Reference proteome</keyword>
<feature type="domain" description="GYF" evidence="2">
    <location>
        <begin position="437"/>
        <end position="495"/>
    </location>
</feature>
<feature type="compositionally biased region" description="Acidic residues" evidence="1">
    <location>
        <begin position="112"/>
        <end position="124"/>
    </location>
</feature>
<accession>A0A433QYB8</accession>
<feature type="compositionally biased region" description="Polar residues" evidence="1">
    <location>
        <begin position="419"/>
        <end position="437"/>
    </location>
</feature>
<dbReference type="Proteomes" id="UP000274822">
    <property type="component" value="Unassembled WGS sequence"/>
</dbReference>
<dbReference type="PANTHER" id="PTHR13138">
    <property type="entry name" value="PROTEIN LIN1"/>
    <property type="match status" value="1"/>
</dbReference>
<feature type="region of interest" description="Disordered" evidence="1">
    <location>
        <begin position="218"/>
        <end position="247"/>
    </location>
</feature>
<reference evidence="3 4" key="1">
    <citation type="journal article" date="2018" name="New Phytol.">
        <title>Phylogenomics of Endogonaceae and evolution of mycorrhizas within Mucoromycota.</title>
        <authorList>
            <person name="Chang Y."/>
            <person name="Desiro A."/>
            <person name="Na H."/>
            <person name="Sandor L."/>
            <person name="Lipzen A."/>
            <person name="Clum A."/>
            <person name="Barry K."/>
            <person name="Grigoriev I.V."/>
            <person name="Martin F.M."/>
            <person name="Stajich J.E."/>
            <person name="Smith M.E."/>
            <person name="Bonito G."/>
            <person name="Spatafora J.W."/>
        </authorList>
    </citation>
    <scope>NUCLEOTIDE SEQUENCE [LARGE SCALE GENOMIC DNA]</scope>
    <source>
        <strain evidence="3 4">AD002</strain>
    </source>
</reference>
<dbReference type="InterPro" id="IPR035445">
    <property type="entry name" value="GYF-like_dom_sf"/>
</dbReference>
<dbReference type="InterPro" id="IPR039905">
    <property type="entry name" value="CD2BP2/Lin1"/>
</dbReference>
<dbReference type="SUPFAM" id="SSF55277">
    <property type="entry name" value="GYF domain"/>
    <property type="match status" value="1"/>
</dbReference>
<feature type="compositionally biased region" description="Low complexity" evidence="1">
    <location>
        <begin position="21"/>
        <end position="33"/>
    </location>
</feature>
<evidence type="ECO:0000313" key="4">
    <source>
        <dbReference type="Proteomes" id="UP000274822"/>
    </source>
</evidence>
<feature type="compositionally biased region" description="Gly residues" evidence="1">
    <location>
        <begin position="285"/>
        <end position="297"/>
    </location>
</feature>
<feature type="region of interest" description="Disordered" evidence="1">
    <location>
        <begin position="275"/>
        <end position="343"/>
    </location>
</feature>
<evidence type="ECO:0000256" key="1">
    <source>
        <dbReference type="SAM" id="MobiDB-lite"/>
    </source>
</evidence>
<feature type="compositionally biased region" description="Basic and acidic residues" evidence="1">
    <location>
        <begin position="325"/>
        <end position="343"/>
    </location>
</feature>
<feature type="compositionally biased region" description="Low complexity" evidence="1">
    <location>
        <begin position="83"/>
        <end position="94"/>
    </location>
</feature>